<dbReference type="GO" id="GO:0001591">
    <property type="term" value="F:dopamine neurotransmitter receptor activity, coupled via Gi/Go"/>
    <property type="evidence" value="ECO:0007669"/>
    <property type="project" value="TreeGrafter"/>
</dbReference>
<proteinExistence type="inferred from homology"/>
<keyword evidence="9 10" id="KW-0807">Transducer</keyword>
<dbReference type="PANTHER" id="PTHR24248:SF125">
    <property type="entry name" value="DOPAMINE D2-LIKE RECEPTOR"/>
    <property type="match status" value="1"/>
</dbReference>
<dbReference type="PRINTS" id="PR00237">
    <property type="entry name" value="GPCRRHODOPSN"/>
</dbReference>
<evidence type="ECO:0000313" key="14">
    <source>
        <dbReference type="Proteomes" id="UP000593567"/>
    </source>
</evidence>
<organism evidence="13 14">
    <name type="scientific">Bugula neritina</name>
    <name type="common">Brown bryozoan</name>
    <name type="synonym">Sertularia neritina</name>
    <dbReference type="NCBI Taxonomy" id="10212"/>
    <lineage>
        <taxon>Eukaryota</taxon>
        <taxon>Metazoa</taxon>
        <taxon>Spiralia</taxon>
        <taxon>Lophotrochozoa</taxon>
        <taxon>Bryozoa</taxon>
        <taxon>Gymnolaemata</taxon>
        <taxon>Cheilostomatida</taxon>
        <taxon>Flustrina</taxon>
        <taxon>Buguloidea</taxon>
        <taxon>Bugulidae</taxon>
        <taxon>Bugula</taxon>
    </lineage>
</organism>
<evidence type="ECO:0000256" key="3">
    <source>
        <dbReference type="ARBA" id="ARBA00022692"/>
    </source>
</evidence>
<keyword evidence="6 11" id="KW-0472">Membrane</keyword>
<dbReference type="PROSITE" id="PS50262">
    <property type="entry name" value="G_PROTEIN_RECEP_F1_2"/>
    <property type="match status" value="1"/>
</dbReference>
<dbReference type="Gene3D" id="1.20.1070.10">
    <property type="entry name" value="Rhodopsin 7-helix transmembrane proteins"/>
    <property type="match status" value="1"/>
</dbReference>
<dbReference type="PANTHER" id="PTHR24248">
    <property type="entry name" value="ADRENERGIC RECEPTOR-RELATED G-PROTEIN COUPLED RECEPTOR"/>
    <property type="match status" value="1"/>
</dbReference>
<name>A0A7J7JKG7_BUGNE</name>
<keyword evidence="14" id="KW-1185">Reference proteome</keyword>
<evidence type="ECO:0000256" key="4">
    <source>
        <dbReference type="ARBA" id="ARBA00022989"/>
    </source>
</evidence>
<evidence type="ECO:0000256" key="10">
    <source>
        <dbReference type="RuleBase" id="RU000688"/>
    </source>
</evidence>
<gene>
    <name evidence="13" type="ORF">EB796_015382</name>
</gene>
<sequence>MEEAIFYSVGNNSVMNGENHMSNTTSNTPGDIVRSFKYWSILFGLLALATLFGNSLVIMAVRKFKNLQSVTNYLIVSLAVADIMVGTAVMPLAVYVEVLEGYFLLPVKLCDIWIAFDVLSCTASILNMTAISIDRFAAIVYPIAYCNKFKKEPTLSICNDRPMLVYIIYHSRPYRSRSE</sequence>
<feature type="transmembrane region" description="Helical" evidence="11">
    <location>
        <begin position="38"/>
        <end position="61"/>
    </location>
</feature>
<evidence type="ECO:0000256" key="2">
    <source>
        <dbReference type="ARBA" id="ARBA00022475"/>
    </source>
</evidence>
<protein>
    <submittedName>
        <fullName evidence="13">DRD2</fullName>
    </submittedName>
</protein>
<dbReference type="GO" id="GO:0005886">
    <property type="term" value="C:plasma membrane"/>
    <property type="evidence" value="ECO:0007669"/>
    <property type="project" value="UniProtKB-SubCell"/>
</dbReference>
<evidence type="ECO:0000256" key="11">
    <source>
        <dbReference type="SAM" id="Phobius"/>
    </source>
</evidence>
<keyword evidence="4 11" id="KW-1133">Transmembrane helix</keyword>
<dbReference type="InterPro" id="IPR017452">
    <property type="entry name" value="GPCR_Rhodpsn_7TM"/>
</dbReference>
<dbReference type="OrthoDB" id="5955450at2759"/>
<keyword evidence="7" id="KW-1015">Disulfide bond</keyword>
<dbReference type="Pfam" id="PF00001">
    <property type="entry name" value="7tm_1"/>
    <property type="match status" value="1"/>
</dbReference>
<evidence type="ECO:0000256" key="5">
    <source>
        <dbReference type="ARBA" id="ARBA00023040"/>
    </source>
</evidence>
<feature type="transmembrane region" description="Helical" evidence="11">
    <location>
        <begin position="102"/>
        <end position="126"/>
    </location>
</feature>
<keyword evidence="3 10" id="KW-0812">Transmembrane</keyword>
<evidence type="ECO:0000256" key="8">
    <source>
        <dbReference type="ARBA" id="ARBA00023170"/>
    </source>
</evidence>
<keyword evidence="2" id="KW-1003">Cell membrane</keyword>
<dbReference type="Proteomes" id="UP000593567">
    <property type="component" value="Unassembled WGS sequence"/>
</dbReference>
<dbReference type="PROSITE" id="PS00237">
    <property type="entry name" value="G_PROTEIN_RECEP_F1_1"/>
    <property type="match status" value="1"/>
</dbReference>
<evidence type="ECO:0000256" key="9">
    <source>
        <dbReference type="ARBA" id="ARBA00023224"/>
    </source>
</evidence>
<evidence type="ECO:0000259" key="12">
    <source>
        <dbReference type="PROSITE" id="PS50262"/>
    </source>
</evidence>
<dbReference type="SUPFAM" id="SSF81321">
    <property type="entry name" value="Family A G protein-coupled receptor-like"/>
    <property type="match status" value="1"/>
</dbReference>
<evidence type="ECO:0000256" key="1">
    <source>
        <dbReference type="ARBA" id="ARBA00004651"/>
    </source>
</evidence>
<evidence type="ECO:0000313" key="13">
    <source>
        <dbReference type="EMBL" id="KAF6026313.1"/>
    </source>
</evidence>
<dbReference type="EMBL" id="VXIV02002302">
    <property type="protein sequence ID" value="KAF6026313.1"/>
    <property type="molecule type" value="Genomic_DNA"/>
</dbReference>
<dbReference type="GO" id="GO:0004930">
    <property type="term" value="F:G protein-coupled receptor activity"/>
    <property type="evidence" value="ECO:0007669"/>
    <property type="project" value="UniProtKB-KW"/>
</dbReference>
<comment type="caution">
    <text evidence="13">The sequence shown here is derived from an EMBL/GenBank/DDBJ whole genome shotgun (WGS) entry which is preliminary data.</text>
</comment>
<dbReference type="GO" id="GO:0045202">
    <property type="term" value="C:synapse"/>
    <property type="evidence" value="ECO:0007669"/>
    <property type="project" value="GOC"/>
</dbReference>
<evidence type="ECO:0000256" key="6">
    <source>
        <dbReference type="ARBA" id="ARBA00023136"/>
    </source>
</evidence>
<dbReference type="AlphaFoldDB" id="A0A7J7JKG7"/>
<comment type="similarity">
    <text evidence="10">Belongs to the G-protein coupled receptor 1 family.</text>
</comment>
<feature type="transmembrane region" description="Helical" evidence="11">
    <location>
        <begin position="73"/>
        <end position="96"/>
    </location>
</feature>
<comment type="subcellular location">
    <subcellularLocation>
        <location evidence="1">Cell membrane</location>
        <topology evidence="1">Multi-pass membrane protein</topology>
    </subcellularLocation>
</comment>
<dbReference type="InterPro" id="IPR000276">
    <property type="entry name" value="GPCR_Rhodpsn"/>
</dbReference>
<evidence type="ECO:0000256" key="7">
    <source>
        <dbReference type="ARBA" id="ARBA00023157"/>
    </source>
</evidence>
<accession>A0A7J7JKG7</accession>
<keyword evidence="5 10" id="KW-0297">G-protein coupled receptor</keyword>
<feature type="domain" description="G-protein coupled receptors family 1 profile" evidence="12">
    <location>
        <begin position="53"/>
        <end position="145"/>
    </location>
</feature>
<keyword evidence="8 10" id="KW-0675">Receptor</keyword>
<reference evidence="13" key="1">
    <citation type="submission" date="2020-06" db="EMBL/GenBank/DDBJ databases">
        <title>Draft genome of Bugula neritina, a colonial animal packing powerful symbionts and potential medicines.</title>
        <authorList>
            <person name="Rayko M."/>
        </authorList>
    </citation>
    <scope>NUCLEOTIDE SEQUENCE [LARGE SCALE GENOMIC DNA]</scope>
    <source>
        <strain evidence="13">Kwan_BN1</strain>
    </source>
</reference>